<feature type="region of interest" description="Disordered" evidence="1">
    <location>
        <begin position="72"/>
        <end position="104"/>
    </location>
</feature>
<dbReference type="AlphaFoldDB" id="A0A916LGB1"/>
<name>A0A916LGB1_MYCTX</name>
<evidence type="ECO:0000313" key="2">
    <source>
        <dbReference type="EMBL" id="CPA37803.1"/>
    </source>
</evidence>
<proteinExistence type="predicted"/>
<accession>A0A916LGB1</accession>
<dbReference type="Proteomes" id="UP000039021">
    <property type="component" value="Unassembled WGS sequence"/>
</dbReference>
<sequence>MHRPQPGDRDVGVQLRGRQAGMTEQLLDHPQVGATFQQVGRRAVPQPVRPHIGCAVHRGHGLVHRSACLPHVKAPAPGTQQQRVPGLRDTGGVQQLDDQPVPQR</sequence>
<gene>
    <name evidence="2" type="ORF">ERS007739_04560</name>
</gene>
<organism evidence="2 3">
    <name type="scientific">Mycobacterium tuberculosis</name>
    <dbReference type="NCBI Taxonomy" id="1773"/>
    <lineage>
        <taxon>Bacteria</taxon>
        <taxon>Bacillati</taxon>
        <taxon>Actinomycetota</taxon>
        <taxon>Actinomycetes</taxon>
        <taxon>Mycobacteriales</taxon>
        <taxon>Mycobacteriaceae</taxon>
        <taxon>Mycobacterium</taxon>
        <taxon>Mycobacterium tuberculosis complex</taxon>
    </lineage>
</organism>
<protein>
    <submittedName>
        <fullName evidence="2">Uncharacterized protein</fullName>
    </submittedName>
</protein>
<dbReference type="EMBL" id="CSBK01002918">
    <property type="protein sequence ID" value="CPA37803.1"/>
    <property type="molecule type" value="Genomic_DNA"/>
</dbReference>
<evidence type="ECO:0000256" key="1">
    <source>
        <dbReference type="SAM" id="MobiDB-lite"/>
    </source>
</evidence>
<evidence type="ECO:0000313" key="3">
    <source>
        <dbReference type="Proteomes" id="UP000039021"/>
    </source>
</evidence>
<reference evidence="3" key="1">
    <citation type="submission" date="2015-03" db="EMBL/GenBank/DDBJ databases">
        <authorList>
            <consortium name="Pathogen Informatics"/>
        </authorList>
    </citation>
    <scope>NUCLEOTIDE SEQUENCE [LARGE SCALE GENOMIC DNA]</scope>
    <source>
        <strain evidence="3">N09902308</strain>
    </source>
</reference>
<comment type="caution">
    <text evidence="2">The sequence shown here is derived from an EMBL/GenBank/DDBJ whole genome shotgun (WGS) entry which is preliminary data.</text>
</comment>